<evidence type="ECO:0000256" key="1">
    <source>
        <dbReference type="SAM" id="Phobius"/>
    </source>
</evidence>
<keyword evidence="1" id="KW-1133">Transmembrane helix</keyword>
<organism evidence="3 4">
    <name type="scientific">Phreatobacter aquaticus</name>
    <dbReference type="NCBI Taxonomy" id="2570229"/>
    <lineage>
        <taxon>Bacteria</taxon>
        <taxon>Pseudomonadati</taxon>
        <taxon>Pseudomonadota</taxon>
        <taxon>Alphaproteobacteria</taxon>
        <taxon>Hyphomicrobiales</taxon>
        <taxon>Phreatobacteraceae</taxon>
        <taxon>Phreatobacter</taxon>
    </lineage>
</organism>
<feature type="transmembrane region" description="Helical" evidence="1">
    <location>
        <begin position="36"/>
        <end position="54"/>
    </location>
</feature>
<keyword evidence="4" id="KW-1185">Reference proteome</keyword>
<protein>
    <submittedName>
        <fullName evidence="3">YcxB family protein</fullName>
    </submittedName>
</protein>
<keyword evidence="1" id="KW-0812">Transmembrane</keyword>
<evidence type="ECO:0000313" key="4">
    <source>
        <dbReference type="Proteomes" id="UP000298588"/>
    </source>
</evidence>
<keyword evidence="1" id="KW-0472">Membrane</keyword>
<sequence length="181" mass="20303">MAQTTYRFTFVMTFADYIALSRARESLGPLRGWGRPLRYPVWIAVFLATLWLSSGMDLQVLREADVLVWLLVIPIMIFAIDLFFRHVVYRWVFSRYAIANREAVVEVDQSGVNWTLGPITGAAPWASVTATVHTDSHAFLFLSKIEGITLPSRGLQEGDFAAFLDFVDARMSARGVTPPSA</sequence>
<evidence type="ECO:0000259" key="2">
    <source>
        <dbReference type="Pfam" id="PF14317"/>
    </source>
</evidence>
<accession>A0A4D7QCH9</accession>
<dbReference type="InterPro" id="IPR025588">
    <property type="entry name" value="YcxB-like_C"/>
</dbReference>
<proteinExistence type="predicted"/>
<dbReference type="OrthoDB" id="8410118at2"/>
<dbReference type="KEGG" id="paqt:E8L99_03300"/>
<gene>
    <name evidence="3" type="ORF">E8L99_03300</name>
</gene>
<feature type="transmembrane region" description="Helical" evidence="1">
    <location>
        <begin position="66"/>
        <end position="84"/>
    </location>
</feature>
<dbReference type="Proteomes" id="UP000298588">
    <property type="component" value="Chromosome"/>
</dbReference>
<dbReference type="Pfam" id="PF14317">
    <property type="entry name" value="YcxB"/>
    <property type="match status" value="1"/>
</dbReference>
<dbReference type="RefSeq" id="WP_137098212.1">
    <property type="nucleotide sequence ID" value="NZ_CP039865.1"/>
</dbReference>
<evidence type="ECO:0000313" key="3">
    <source>
        <dbReference type="EMBL" id="QCK84878.1"/>
    </source>
</evidence>
<dbReference type="AlphaFoldDB" id="A0A4D7QCH9"/>
<dbReference type="EMBL" id="CP039865">
    <property type="protein sequence ID" value="QCK84878.1"/>
    <property type="molecule type" value="Genomic_DNA"/>
</dbReference>
<feature type="domain" description="YcxB-like C-terminal" evidence="2">
    <location>
        <begin position="110"/>
        <end position="166"/>
    </location>
</feature>
<name>A0A4D7QCH9_9HYPH</name>
<reference evidence="3 4" key="1">
    <citation type="submission" date="2019-04" db="EMBL/GenBank/DDBJ databases">
        <title>Phreatobacter aquaticus sp. nov.</title>
        <authorList>
            <person name="Choi A."/>
            <person name="Baek K."/>
        </authorList>
    </citation>
    <scope>NUCLEOTIDE SEQUENCE [LARGE SCALE GENOMIC DNA]</scope>
    <source>
        <strain evidence="3 4">NMCR1094</strain>
    </source>
</reference>